<feature type="site" description="Transition state stabilizer" evidence="6">
    <location>
        <position position="180"/>
    </location>
</feature>
<dbReference type="Gene3D" id="3.30.420.40">
    <property type="match status" value="2"/>
</dbReference>
<dbReference type="EMBL" id="JALPRK010000002">
    <property type="protein sequence ID" value="MCK8486392.1"/>
    <property type="molecule type" value="Genomic_DNA"/>
</dbReference>
<comment type="subcellular location">
    <subcellularLocation>
        <location evidence="6">Cytoplasm</location>
    </subcellularLocation>
</comment>
<feature type="binding site" evidence="6">
    <location>
        <begin position="283"/>
        <end position="285"/>
    </location>
    <ligand>
        <name>ATP</name>
        <dbReference type="ChEBI" id="CHEBI:30616"/>
    </ligand>
</feature>
<keyword evidence="5 6" id="KW-0067">ATP-binding</keyword>
<feature type="active site" description="Proton donor/acceptor" evidence="6">
    <location>
        <position position="148"/>
    </location>
</feature>
<dbReference type="SUPFAM" id="SSF53067">
    <property type="entry name" value="Actin-like ATPase domain"/>
    <property type="match status" value="2"/>
</dbReference>
<evidence type="ECO:0000256" key="3">
    <source>
        <dbReference type="ARBA" id="ARBA00022741"/>
    </source>
</evidence>
<organism evidence="8 9">
    <name type="scientific">Paenibacillus mellifer</name>
    <dbReference type="NCBI Taxonomy" id="2937794"/>
    <lineage>
        <taxon>Bacteria</taxon>
        <taxon>Bacillati</taxon>
        <taxon>Bacillota</taxon>
        <taxon>Bacilli</taxon>
        <taxon>Bacillales</taxon>
        <taxon>Paenibacillaceae</taxon>
        <taxon>Paenibacillus</taxon>
    </lineage>
</organism>
<feature type="site" description="Transition state stabilizer" evidence="6">
    <location>
        <position position="241"/>
    </location>
</feature>
<dbReference type="PANTHER" id="PTHR21060">
    <property type="entry name" value="ACETATE KINASE"/>
    <property type="match status" value="1"/>
</dbReference>
<feature type="binding site" evidence="6">
    <location>
        <begin position="208"/>
        <end position="212"/>
    </location>
    <ligand>
        <name>ATP</name>
        <dbReference type="ChEBI" id="CHEBI:30616"/>
    </ligand>
</feature>
<protein>
    <recommendedName>
        <fullName evidence="6">Acetate kinase</fullName>
        <ecNumber evidence="6">2.7.2.1</ecNumber>
    </recommendedName>
    <alternativeName>
        <fullName evidence="6">Acetokinase</fullName>
    </alternativeName>
</protein>
<comment type="cofactor">
    <cofactor evidence="6">
        <name>Mg(2+)</name>
        <dbReference type="ChEBI" id="CHEBI:18420"/>
    </cofactor>
    <cofactor evidence="6">
        <name>Mn(2+)</name>
        <dbReference type="ChEBI" id="CHEBI:29035"/>
    </cofactor>
    <text evidence="6">Mg(2+). Can also accept Mn(2+).</text>
</comment>
<keyword evidence="3 6" id="KW-0547">Nucleotide-binding</keyword>
<dbReference type="GO" id="GO:0005737">
    <property type="term" value="C:cytoplasm"/>
    <property type="evidence" value="ECO:0007669"/>
    <property type="project" value="UniProtKB-SubCell"/>
</dbReference>
<dbReference type="NCBIfam" id="TIGR00016">
    <property type="entry name" value="ackA"/>
    <property type="match status" value="1"/>
</dbReference>
<comment type="caution">
    <text evidence="8">The sequence shown here is derived from an EMBL/GenBank/DDBJ whole genome shotgun (WGS) entry which is preliminary data.</text>
</comment>
<evidence type="ECO:0000313" key="9">
    <source>
        <dbReference type="Proteomes" id="UP001139534"/>
    </source>
</evidence>
<evidence type="ECO:0000256" key="6">
    <source>
        <dbReference type="HAMAP-Rule" id="MF_00020"/>
    </source>
</evidence>
<dbReference type="GO" id="GO:0008776">
    <property type="term" value="F:acetate kinase activity"/>
    <property type="evidence" value="ECO:0007669"/>
    <property type="project" value="UniProtKB-UniRule"/>
</dbReference>
<evidence type="ECO:0000256" key="4">
    <source>
        <dbReference type="ARBA" id="ARBA00022777"/>
    </source>
</evidence>
<reference evidence="8" key="1">
    <citation type="submission" date="2022-04" db="EMBL/GenBank/DDBJ databases">
        <authorList>
            <person name="Seo M.-J."/>
        </authorList>
    </citation>
    <scope>NUCLEOTIDE SEQUENCE</scope>
    <source>
        <strain evidence="8">MBLB2552</strain>
    </source>
</reference>
<comment type="pathway">
    <text evidence="6">Metabolic intermediate biosynthesis; acetyl-CoA biosynthesis; acetyl-CoA from acetate: step 1/2.</text>
</comment>
<dbReference type="GO" id="GO:0005524">
    <property type="term" value="F:ATP binding"/>
    <property type="evidence" value="ECO:0007669"/>
    <property type="project" value="UniProtKB-KW"/>
</dbReference>
<gene>
    <name evidence="6" type="primary">ackA</name>
    <name evidence="8" type="ORF">M0651_04300</name>
</gene>
<dbReference type="PROSITE" id="PS01076">
    <property type="entry name" value="ACETATE_KINASE_2"/>
    <property type="match status" value="1"/>
</dbReference>
<dbReference type="PROSITE" id="PS01075">
    <property type="entry name" value="ACETATE_KINASE_1"/>
    <property type="match status" value="1"/>
</dbReference>
<dbReference type="RefSeq" id="WP_248550593.1">
    <property type="nucleotide sequence ID" value="NZ_JALPRK010000002.1"/>
</dbReference>
<feature type="binding site" evidence="6">
    <location>
        <position position="385"/>
    </location>
    <ligand>
        <name>Mg(2+)</name>
        <dbReference type="ChEBI" id="CHEBI:18420"/>
    </ligand>
</feature>
<evidence type="ECO:0000256" key="1">
    <source>
        <dbReference type="ARBA" id="ARBA00008748"/>
    </source>
</evidence>
<feature type="binding site" evidence="6">
    <location>
        <begin position="331"/>
        <end position="335"/>
    </location>
    <ligand>
        <name>ATP</name>
        <dbReference type="ChEBI" id="CHEBI:30616"/>
    </ligand>
</feature>
<accession>A0A9X2BNN2</accession>
<dbReference type="CDD" id="cd24010">
    <property type="entry name" value="ASKHA_NBD_AcK_PK"/>
    <property type="match status" value="1"/>
</dbReference>
<dbReference type="HAMAP" id="MF_00020">
    <property type="entry name" value="Acetate_kinase"/>
    <property type="match status" value="1"/>
</dbReference>
<feature type="binding site" evidence="6">
    <location>
        <position position="7"/>
    </location>
    <ligand>
        <name>Mg(2+)</name>
        <dbReference type="ChEBI" id="CHEBI:18420"/>
    </ligand>
</feature>
<evidence type="ECO:0000313" key="8">
    <source>
        <dbReference type="EMBL" id="MCK8486392.1"/>
    </source>
</evidence>
<keyword evidence="6" id="KW-0963">Cytoplasm</keyword>
<proteinExistence type="inferred from homology"/>
<dbReference type="GO" id="GO:0000287">
    <property type="term" value="F:magnesium ion binding"/>
    <property type="evidence" value="ECO:0007669"/>
    <property type="project" value="UniProtKB-UniRule"/>
</dbReference>
<dbReference type="Proteomes" id="UP001139534">
    <property type="component" value="Unassembled WGS sequence"/>
</dbReference>
<sequence length="401" mass="44086">MKLLVINAGSSSLKYQLYDMTDESVLAKGLVERIGMDSSILTHKPIGKEEVTEVSEILEHTTAIRKVLEKLTDKEHGVLASVNEIQAVGHRVVHGGEAFKGSALVTPEVKAEIRRLFDLAPLHNPPAIMGINASEANMPGVPNVVAFDTAFHQTMDEKVYLYPIPRVLYKKHRIRRYGAHGTSHQYVSRMAAEYLNRPIEELKIITCHIGNGASLTAVKGGVSVDTSMGLTPLEGLMMGTRSGDLDPTVVTFVMNKEELSISEVNSMLNKHSGLLAISGSSSDMRDITDGWEEGKPNETLAFEMYEYRLRKYIGSYAAAMNGVDVIVFTAGVGENSAIVREKTCENLSYLGVELDKELNKIRSGEPRRISTPNSKVEVLVIPTNEELMIARDTLSIVQESK</sequence>
<evidence type="ECO:0000256" key="5">
    <source>
        <dbReference type="ARBA" id="ARBA00022840"/>
    </source>
</evidence>
<dbReference type="InterPro" id="IPR043129">
    <property type="entry name" value="ATPase_NBD"/>
</dbReference>
<dbReference type="PIRSF" id="PIRSF000722">
    <property type="entry name" value="Acetate_prop_kin"/>
    <property type="match status" value="1"/>
</dbReference>
<keyword evidence="6" id="KW-0479">Metal-binding</keyword>
<dbReference type="Pfam" id="PF00871">
    <property type="entry name" value="Acetate_kinase"/>
    <property type="match status" value="1"/>
</dbReference>
<keyword evidence="6" id="KW-0460">Magnesium</keyword>
<keyword evidence="4 6" id="KW-0418">Kinase</keyword>
<dbReference type="PRINTS" id="PR00471">
    <property type="entry name" value="ACETATEKNASE"/>
</dbReference>
<feature type="binding site" evidence="6">
    <location>
        <position position="14"/>
    </location>
    <ligand>
        <name>ATP</name>
        <dbReference type="ChEBI" id="CHEBI:30616"/>
    </ligand>
</feature>
<dbReference type="GO" id="GO:0006083">
    <property type="term" value="P:acetate metabolic process"/>
    <property type="evidence" value="ECO:0007669"/>
    <property type="project" value="TreeGrafter"/>
</dbReference>
<keyword evidence="2 6" id="KW-0808">Transferase</keyword>
<dbReference type="PANTHER" id="PTHR21060:SF15">
    <property type="entry name" value="ACETATE KINASE-RELATED"/>
    <property type="match status" value="1"/>
</dbReference>
<dbReference type="GO" id="GO:0006085">
    <property type="term" value="P:acetyl-CoA biosynthetic process"/>
    <property type="evidence" value="ECO:0007669"/>
    <property type="project" value="UniProtKB-UniRule"/>
</dbReference>
<feature type="binding site" evidence="6">
    <location>
        <position position="91"/>
    </location>
    <ligand>
        <name>substrate</name>
    </ligand>
</feature>
<dbReference type="AlphaFoldDB" id="A0A9X2BNN2"/>
<comment type="similarity">
    <text evidence="1 6 7">Belongs to the acetokinase family.</text>
</comment>
<keyword evidence="9" id="KW-1185">Reference proteome</keyword>
<evidence type="ECO:0000256" key="2">
    <source>
        <dbReference type="ARBA" id="ARBA00022679"/>
    </source>
</evidence>
<dbReference type="InterPro" id="IPR000890">
    <property type="entry name" value="Aliphatic_acid_kin_short-chain"/>
</dbReference>
<evidence type="ECO:0000256" key="7">
    <source>
        <dbReference type="RuleBase" id="RU003835"/>
    </source>
</evidence>
<dbReference type="EC" id="2.7.2.1" evidence="6"/>
<comment type="catalytic activity">
    <reaction evidence="6">
        <text>acetate + ATP = acetyl phosphate + ADP</text>
        <dbReference type="Rhea" id="RHEA:11352"/>
        <dbReference type="ChEBI" id="CHEBI:22191"/>
        <dbReference type="ChEBI" id="CHEBI:30089"/>
        <dbReference type="ChEBI" id="CHEBI:30616"/>
        <dbReference type="ChEBI" id="CHEBI:456216"/>
        <dbReference type="EC" id="2.7.2.1"/>
    </reaction>
</comment>
<dbReference type="InterPro" id="IPR023865">
    <property type="entry name" value="Aliphatic_acid_kinase_CS"/>
</dbReference>
<comment type="function">
    <text evidence="6">Catalyzes the formation of acetyl phosphate from acetate and ATP. Can also catalyze the reverse reaction.</text>
</comment>
<dbReference type="InterPro" id="IPR004372">
    <property type="entry name" value="Ac/propionate_kinase"/>
</dbReference>
<name>A0A9X2BNN2_9BACL</name>
<comment type="subunit">
    <text evidence="6">Homodimer.</text>
</comment>